<dbReference type="KEGG" id="ela:UCREL1_5554"/>
<dbReference type="InterPro" id="IPR052973">
    <property type="entry name" value="Fungal_sec-metab_reg_TF"/>
</dbReference>
<dbReference type="AlphaFoldDB" id="M7SSD9"/>
<reference evidence="2" key="1">
    <citation type="journal article" date="2013" name="Genome Announc.">
        <title>Draft genome sequence of the grapevine dieback fungus Eutypa lata UCR-EL1.</title>
        <authorList>
            <person name="Blanco-Ulate B."/>
            <person name="Rolshausen P.E."/>
            <person name="Cantu D."/>
        </authorList>
    </citation>
    <scope>NUCLEOTIDE SEQUENCE [LARGE SCALE GENOMIC DNA]</scope>
    <source>
        <strain evidence="2">UCR-EL1</strain>
    </source>
</reference>
<dbReference type="PANTHER" id="PTHR35392:SF3">
    <property type="entry name" value="ZN(2)-C6 FUNGAL-TYPE DOMAIN-CONTAINING PROTEIN"/>
    <property type="match status" value="1"/>
</dbReference>
<gene>
    <name evidence="1" type="ORF">UCREL1_5554</name>
</gene>
<keyword evidence="2" id="KW-1185">Reference proteome</keyword>
<dbReference type="Proteomes" id="UP000012174">
    <property type="component" value="Unassembled WGS sequence"/>
</dbReference>
<protein>
    <submittedName>
        <fullName evidence="1">Putative tetratricopeptide repeat domain containing protein</fullName>
    </submittedName>
</protein>
<dbReference type="STRING" id="1287681.M7SSD9"/>
<dbReference type="OrthoDB" id="5362630at2759"/>
<dbReference type="PANTHER" id="PTHR35392">
    <property type="entry name" value="ZN(II)2CYS6 TRANSCRIPTION FACTOR (EUROFUNG)-RELATED-RELATED"/>
    <property type="match status" value="1"/>
</dbReference>
<name>M7SSD9_EUTLA</name>
<proteinExistence type="predicted"/>
<dbReference type="EMBL" id="KB706433">
    <property type="protein sequence ID" value="EMR67433.1"/>
    <property type="molecule type" value="Genomic_DNA"/>
</dbReference>
<dbReference type="OMA" id="PRMICAQ"/>
<evidence type="ECO:0000313" key="2">
    <source>
        <dbReference type="Proteomes" id="UP000012174"/>
    </source>
</evidence>
<accession>M7SSD9</accession>
<evidence type="ECO:0000313" key="1">
    <source>
        <dbReference type="EMBL" id="EMR67433.1"/>
    </source>
</evidence>
<dbReference type="HOGENOM" id="CLU_1343235_0_0_1"/>
<organism evidence="1 2">
    <name type="scientific">Eutypa lata (strain UCR-EL1)</name>
    <name type="common">Grapevine dieback disease fungus</name>
    <name type="synonym">Eutypa armeniacae</name>
    <dbReference type="NCBI Taxonomy" id="1287681"/>
    <lineage>
        <taxon>Eukaryota</taxon>
        <taxon>Fungi</taxon>
        <taxon>Dikarya</taxon>
        <taxon>Ascomycota</taxon>
        <taxon>Pezizomycotina</taxon>
        <taxon>Sordariomycetes</taxon>
        <taxon>Xylariomycetidae</taxon>
        <taxon>Xylariales</taxon>
        <taxon>Diatrypaceae</taxon>
        <taxon>Eutypa</taxon>
    </lineage>
</organism>
<sequence>MEPDGRDCHPHPNDVYVPRMICAQFNNMGYCTILRRVRKQLLEELWRMMASKSPQHFFTIYLAVFMMLHEISVTTRDRYRWAEENNQEGYSLAGQVEAIQEGANIILSHWHYYKRGFNPLTTDWKKAKGKKTVWADLTEKEIEYLLEICDFYNSDESHNVPLPTTGESFRVPLGFEWDMDHYWTRQMFEEDWQPKRTFRRNCRL</sequence>